<evidence type="ECO:0000313" key="1">
    <source>
        <dbReference type="EMBL" id="KAK1144586.1"/>
    </source>
</evidence>
<proteinExistence type="predicted"/>
<sequence>MVRRRSNKPKAVMARDRQFWSWAKISLPRDQKDDLISRLTDRPYAEGLLSVDMRPARVQAQVDETIARQIQLMPAAFRALHARRGAEMQRRLRLMVTARKRYYLAAKRGSPRRGGTSQRGQSSGRGGRRAAQQQQQQQRESRPQEDKQVEDAQVEDAQVEDAQVEDAQVEDAQMEEEQELPYTGSAPCSDISSVMSEDEDAPPREPLSPVYYSSTPEEAGPMDVDLPAPATGTPRRALGEPEFEILLPSPPNYYTPRSPVDSNAPEALRASPPPEEEPVGPSIITDEIQSTQPENLSAEVRSALRSGQLLEPYEPNHVGSPAPAPGTSRRQEDEISEVSTEPYTPPEDAMRKDLHPDEDYDDISAEAFGEEVPGANQIEETPRETGQSSGDLAEEHPEEQSEEEHSEGEDSDEEDSEEEHPEEERHEEEQRQQAQSQHPLRRQPSEDDLPDYTPDDYEAEQQQRTPVTPQSQGQAGQVPSSSYSREQFTQYRQSGYRSPSSGSTTEKDTTSEDSDDDRPSAYAPSAGSALRSPVAVLRDATTGTYDSFPEYPQDDEPQVNVPSTAPALPGPNTVPHDATIATYNSSFEDSQNDRTPARAPFTGPQLDDMNSFHDAIITVYAPENNSEGKAQFYISQIASPVPDPETRVPIENIRFDMFQEMLRPLNYDPGRHEIYWKSISNEEVVRTGSGIVAAMLVMNLRNLQRRFFLREKRT</sequence>
<name>A0ACC3B331_9EURO</name>
<gene>
    <name evidence="1" type="ORF">N8T08_005459</name>
</gene>
<accession>A0ACC3B331</accession>
<evidence type="ECO:0000313" key="2">
    <source>
        <dbReference type="Proteomes" id="UP001177260"/>
    </source>
</evidence>
<organism evidence="1 2">
    <name type="scientific">Aspergillus melleus</name>
    <dbReference type="NCBI Taxonomy" id="138277"/>
    <lineage>
        <taxon>Eukaryota</taxon>
        <taxon>Fungi</taxon>
        <taxon>Dikarya</taxon>
        <taxon>Ascomycota</taxon>
        <taxon>Pezizomycotina</taxon>
        <taxon>Eurotiomycetes</taxon>
        <taxon>Eurotiomycetidae</taxon>
        <taxon>Eurotiales</taxon>
        <taxon>Aspergillaceae</taxon>
        <taxon>Aspergillus</taxon>
        <taxon>Aspergillus subgen. Circumdati</taxon>
    </lineage>
</organism>
<protein>
    <submittedName>
        <fullName evidence="1">Uncharacterized protein</fullName>
    </submittedName>
</protein>
<comment type="caution">
    <text evidence="1">The sequence shown here is derived from an EMBL/GenBank/DDBJ whole genome shotgun (WGS) entry which is preliminary data.</text>
</comment>
<reference evidence="1 2" key="1">
    <citation type="journal article" date="2023" name="ACS Omega">
        <title>Identification of the Neoaspergillic Acid Biosynthesis Gene Cluster by Establishing an In Vitro CRISPR-Ribonucleoprotein Genetic System in Aspergillus melleus.</title>
        <authorList>
            <person name="Yuan B."/>
            <person name="Grau M.F."/>
            <person name="Murata R.M."/>
            <person name="Torok T."/>
            <person name="Venkateswaran K."/>
            <person name="Stajich J.E."/>
            <person name="Wang C.C.C."/>
        </authorList>
    </citation>
    <scope>NUCLEOTIDE SEQUENCE [LARGE SCALE GENOMIC DNA]</scope>
    <source>
        <strain evidence="1 2">IMV 1140</strain>
    </source>
</reference>
<dbReference type="EMBL" id="JAOPJF010000030">
    <property type="protein sequence ID" value="KAK1144586.1"/>
    <property type="molecule type" value="Genomic_DNA"/>
</dbReference>
<keyword evidence="2" id="KW-1185">Reference proteome</keyword>
<dbReference type="Proteomes" id="UP001177260">
    <property type="component" value="Unassembled WGS sequence"/>
</dbReference>